<dbReference type="Proteomes" id="UP001199044">
    <property type="component" value="Unassembled WGS sequence"/>
</dbReference>
<dbReference type="EMBL" id="JAIWIU010000206">
    <property type="protein sequence ID" value="MCA2018865.1"/>
    <property type="molecule type" value="Genomic_DNA"/>
</dbReference>
<reference evidence="3" key="1">
    <citation type="submission" date="2023-07" db="EMBL/GenBank/DDBJ databases">
        <title>Molecular identification of indigenous halophilic bacteria isolated from red sea cost, biodegradation of synthetic dyes and assessment of degraded metabolite toxicity.</title>
        <authorList>
            <person name="Chaieb K."/>
            <person name="Altayb H.N."/>
        </authorList>
    </citation>
    <scope>NUCLEOTIDE SEQUENCE [LARGE SCALE GENOMIC DNA]</scope>
    <source>
        <strain evidence="3">K20</strain>
    </source>
</reference>
<proteinExistence type="predicted"/>
<keyword evidence="1" id="KW-0732">Signal</keyword>
<evidence type="ECO:0000313" key="2">
    <source>
        <dbReference type="EMBL" id="MCA2018865.1"/>
    </source>
</evidence>
<accession>A0ABS7YT45</accession>
<gene>
    <name evidence="2" type="ORF">LDJ79_22320</name>
</gene>
<sequence>MKCLTLILIGLLSFSVSFFSSSCLANGGAHNNKMMNFDRGSDLAQERRKPPRTGVIDEMVEQFITLGAIADLVNLVINIDTRMATTCLRVIPFSSLAVNRLVVELENKGKKGEEDLHQVVSELCSSSGGHNENGKQ</sequence>
<dbReference type="PROSITE" id="PS51257">
    <property type="entry name" value="PROKAR_LIPOPROTEIN"/>
    <property type="match status" value="1"/>
</dbReference>
<organism evidence="2 3">
    <name type="scientific">Vibrio tritonius</name>
    <dbReference type="NCBI Taxonomy" id="1435069"/>
    <lineage>
        <taxon>Bacteria</taxon>
        <taxon>Pseudomonadati</taxon>
        <taxon>Pseudomonadota</taxon>
        <taxon>Gammaproteobacteria</taxon>
        <taxon>Vibrionales</taxon>
        <taxon>Vibrionaceae</taxon>
        <taxon>Vibrio</taxon>
    </lineage>
</organism>
<protein>
    <submittedName>
        <fullName evidence="2">Uncharacterized protein</fullName>
    </submittedName>
</protein>
<name>A0ABS7YT45_9VIBR</name>
<keyword evidence="3" id="KW-1185">Reference proteome</keyword>
<feature type="signal peptide" evidence="1">
    <location>
        <begin position="1"/>
        <end position="25"/>
    </location>
</feature>
<evidence type="ECO:0000313" key="3">
    <source>
        <dbReference type="Proteomes" id="UP001199044"/>
    </source>
</evidence>
<dbReference type="RefSeq" id="WP_225252158.1">
    <property type="nucleotide sequence ID" value="NZ_JAIWIU010000206.1"/>
</dbReference>
<feature type="chain" id="PRO_5045404250" evidence="1">
    <location>
        <begin position="26"/>
        <end position="136"/>
    </location>
</feature>
<evidence type="ECO:0000256" key="1">
    <source>
        <dbReference type="SAM" id="SignalP"/>
    </source>
</evidence>
<comment type="caution">
    <text evidence="2">The sequence shown here is derived from an EMBL/GenBank/DDBJ whole genome shotgun (WGS) entry which is preliminary data.</text>
</comment>